<keyword evidence="1" id="KW-0472">Membrane</keyword>
<accession>A0A1Z5S543</accession>
<evidence type="ECO:0000313" key="3">
    <source>
        <dbReference type="Proteomes" id="UP000000768"/>
    </source>
</evidence>
<dbReference type="Proteomes" id="UP000000768">
    <property type="component" value="Chromosome 1"/>
</dbReference>
<dbReference type="AlphaFoldDB" id="A0A1Z5S543"/>
<reference evidence="3" key="2">
    <citation type="journal article" date="2018" name="Plant J.">
        <title>The Sorghum bicolor reference genome: improved assembly, gene annotations, a transcriptome atlas, and signatures of genome organization.</title>
        <authorList>
            <person name="McCormick R.F."/>
            <person name="Truong S.K."/>
            <person name="Sreedasyam A."/>
            <person name="Jenkins J."/>
            <person name="Shu S."/>
            <person name="Sims D."/>
            <person name="Kennedy M."/>
            <person name="Amirebrahimi M."/>
            <person name="Weers B.D."/>
            <person name="McKinley B."/>
            <person name="Mattison A."/>
            <person name="Morishige D.T."/>
            <person name="Grimwood J."/>
            <person name="Schmutz J."/>
            <person name="Mullet J.E."/>
        </authorList>
    </citation>
    <scope>NUCLEOTIDE SEQUENCE [LARGE SCALE GENOMIC DNA]</scope>
    <source>
        <strain evidence="3">cv. BTx623</strain>
    </source>
</reference>
<protein>
    <submittedName>
        <fullName evidence="2">Uncharacterized protein</fullName>
    </submittedName>
</protein>
<keyword evidence="3" id="KW-1185">Reference proteome</keyword>
<name>A0A1Z5S543_SORBI</name>
<sequence>MHIYMPPFFFACLQENLAQVFAHTRLVCSMKGSVRAVCSVRCKFLRYGCIEQIDDVYARRWDCFMHERFRRFERYIPAFPFIHLFILTAFTHAIRSCFWNQSRHVTNLY</sequence>
<dbReference type="InParanoid" id="A0A1Z5S543"/>
<reference evidence="2 3" key="1">
    <citation type="journal article" date="2009" name="Nature">
        <title>The Sorghum bicolor genome and the diversification of grasses.</title>
        <authorList>
            <person name="Paterson A.H."/>
            <person name="Bowers J.E."/>
            <person name="Bruggmann R."/>
            <person name="Dubchak I."/>
            <person name="Grimwood J."/>
            <person name="Gundlach H."/>
            <person name="Haberer G."/>
            <person name="Hellsten U."/>
            <person name="Mitros T."/>
            <person name="Poliakov A."/>
            <person name="Schmutz J."/>
            <person name="Spannagl M."/>
            <person name="Tang H."/>
            <person name="Wang X."/>
            <person name="Wicker T."/>
            <person name="Bharti A.K."/>
            <person name="Chapman J."/>
            <person name="Feltus F.A."/>
            <person name="Gowik U."/>
            <person name="Grigoriev I.V."/>
            <person name="Lyons E."/>
            <person name="Maher C.A."/>
            <person name="Martis M."/>
            <person name="Narechania A."/>
            <person name="Otillar R.P."/>
            <person name="Penning B.W."/>
            <person name="Salamov A.A."/>
            <person name="Wang Y."/>
            <person name="Zhang L."/>
            <person name="Carpita N.C."/>
            <person name="Freeling M."/>
            <person name="Gingle A.R."/>
            <person name="Hash C.T."/>
            <person name="Keller B."/>
            <person name="Klein P."/>
            <person name="Kresovich S."/>
            <person name="McCann M.C."/>
            <person name="Ming R."/>
            <person name="Peterson D.G."/>
            <person name="Mehboob-ur-Rahman"/>
            <person name="Ware D."/>
            <person name="Westhoff P."/>
            <person name="Mayer K.F."/>
            <person name="Messing J."/>
            <person name="Rokhsar D.S."/>
        </authorList>
    </citation>
    <scope>NUCLEOTIDE SEQUENCE [LARGE SCALE GENOMIC DNA]</scope>
    <source>
        <strain evidence="3">cv. BTx623</strain>
    </source>
</reference>
<dbReference type="EMBL" id="CM000760">
    <property type="protein sequence ID" value="OQU90926.1"/>
    <property type="molecule type" value="Genomic_DNA"/>
</dbReference>
<organism evidence="2 3">
    <name type="scientific">Sorghum bicolor</name>
    <name type="common">Sorghum</name>
    <name type="synonym">Sorghum vulgare</name>
    <dbReference type="NCBI Taxonomy" id="4558"/>
    <lineage>
        <taxon>Eukaryota</taxon>
        <taxon>Viridiplantae</taxon>
        <taxon>Streptophyta</taxon>
        <taxon>Embryophyta</taxon>
        <taxon>Tracheophyta</taxon>
        <taxon>Spermatophyta</taxon>
        <taxon>Magnoliopsida</taxon>
        <taxon>Liliopsida</taxon>
        <taxon>Poales</taxon>
        <taxon>Poaceae</taxon>
        <taxon>PACMAD clade</taxon>
        <taxon>Panicoideae</taxon>
        <taxon>Andropogonodae</taxon>
        <taxon>Andropogoneae</taxon>
        <taxon>Sorghinae</taxon>
        <taxon>Sorghum</taxon>
    </lineage>
</organism>
<gene>
    <name evidence="2" type="ORF">SORBI_3001G075950</name>
</gene>
<feature type="transmembrane region" description="Helical" evidence="1">
    <location>
        <begin position="75"/>
        <end position="94"/>
    </location>
</feature>
<dbReference type="Gramene" id="OQU90926">
    <property type="protein sequence ID" value="OQU90926"/>
    <property type="gene ID" value="SORBI_3001G075950"/>
</dbReference>
<keyword evidence="1" id="KW-1133">Transmembrane helix</keyword>
<proteinExistence type="predicted"/>
<evidence type="ECO:0000313" key="2">
    <source>
        <dbReference type="EMBL" id="OQU90926.1"/>
    </source>
</evidence>
<evidence type="ECO:0000256" key="1">
    <source>
        <dbReference type="SAM" id="Phobius"/>
    </source>
</evidence>
<keyword evidence="1" id="KW-0812">Transmembrane</keyword>